<keyword evidence="1" id="KW-0812">Transmembrane</keyword>
<keyword evidence="1" id="KW-0472">Membrane</keyword>
<dbReference type="RefSeq" id="WP_066749512.1">
    <property type="nucleotide sequence ID" value="NZ_LXEN01000071.1"/>
</dbReference>
<dbReference type="OrthoDB" id="5755451at2"/>
<dbReference type="EMBL" id="LXEN01000071">
    <property type="protein sequence ID" value="OAT30159.1"/>
    <property type="molecule type" value="Genomic_DNA"/>
</dbReference>
<dbReference type="AlphaFoldDB" id="A0A198G0A3"/>
<evidence type="ECO:0000256" key="1">
    <source>
        <dbReference type="SAM" id="Phobius"/>
    </source>
</evidence>
<keyword evidence="3" id="KW-1185">Reference proteome</keyword>
<accession>A0A198G0A3</accession>
<feature type="transmembrane region" description="Helical" evidence="1">
    <location>
        <begin position="168"/>
        <end position="185"/>
    </location>
</feature>
<dbReference type="STRING" id="1354337.M983_1538"/>
<gene>
    <name evidence="2" type="ORF">M983_1538</name>
</gene>
<proteinExistence type="predicted"/>
<sequence>MNIISQLTTDITRADYALAHQQQFFALLTQYFSEDYQSLFAIPNKKSDDLVEWYSPVSGEPIALNALHGQEKDEAREALDKSLSDMKKQTALLVSQHFITDEERHILDTASTLPDSDSVYIVDGQPVITWWPRTTPLPPHVAQITAGASAAAAGAALSNIPLKTRKRWLRWIIPLFIILLVILYICW</sequence>
<dbReference type="Proteomes" id="UP000094023">
    <property type="component" value="Unassembled WGS sequence"/>
</dbReference>
<organism evidence="2 3">
    <name type="scientific">Proteus myxofaciens ATCC 19692</name>
    <dbReference type="NCBI Taxonomy" id="1354337"/>
    <lineage>
        <taxon>Bacteria</taxon>
        <taxon>Pseudomonadati</taxon>
        <taxon>Pseudomonadota</taxon>
        <taxon>Gammaproteobacteria</taxon>
        <taxon>Enterobacterales</taxon>
        <taxon>Morganellaceae</taxon>
        <taxon>Proteus</taxon>
    </lineage>
</organism>
<evidence type="ECO:0000313" key="2">
    <source>
        <dbReference type="EMBL" id="OAT30159.1"/>
    </source>
</evidence>
<keyword evidence="1" id="KW-1133">Transmembrane helix</keyword>
<protein>
    <submittedName>
        <fullName evidence="2">von Willebrand factor, type A</fullName>
    </submittedName>
</protein>
<name>A0A198G0A3_9GAMM</name>
<reference evidence="2 3" key="1">
    <citation type="submission" date="2016-04" db="EMBL/GenBank/DDBJ databases">
        <title>ATOL: Assembling a taxonomically balanced genome-scale reconstruction of the evolutionary history of the Enterobacteriaceae.</title>
        <authorList>
            <person name="Plunkett G.III."/>
            <person name="Neeno-Eckwall E.C."/>
            <person name="Glasner J.D."/>
            <person name="Perna N.T."/>
        </authorList>
    </citation>
    <scope>NUCLEOTIDE SEQUENCE [LARGE SCALE GENOMIC DNA]</scope>
    <source>
        <strain evidence="2 3">ATCC 19692</strain>
    </source>
</reference>
<comment type="caution">
    <text evidence="2">The sequence shown here is derived from an EMBL/GenBank/DDBJ whole genome shotgun (WGS) entry which is preliminary data.</text>
</comment>
<evidence type="ECO:0000313" key="3">
    <source>
        <dbReference type="Proteomes" id="UP000094023"/>
    </source>
</evidence>